<dbReference type="Proteomes" id="UP000823897">
    <property type="component" value="Unassembled WGS sequence"/>
</dbReference>
<dbReference type="Pfam" id="PF13240">
    <property type="entry name" value="Zn_Ribbon_1"/>
    <property type="match status" value="1"/>
</dbReference>
<accession>A0A9D2U0N7</accession>
<comment type="caution">
    <text evidence="2">The sequence shown here is derived from an EMBL/GenBank/DDBJ whole genome shotgun (WGS) entry which is preliminary data.</text>
</comment>
<protein>
    <submittedName>
        <fullName evidence="2">Zinc-ribbon domain-containing protein</fullName>
    </submittedName>
</protein>
<name>A0A9D2U0N7_9FIRM</name>
<proteinExistence type="predicted"/>
<gene>
    <name evidence="2" type="ORF">H9911_03585</name>
</gene>
<evidence type="ECO:0000259" key="1">
    <source>
        <dbReference type="Pfam" id="PF13240"/>
    </source>
</evidence>
<reference evidence="2" key="1">
    <citation type="journal article" date="2021" name="PeerJ">
        <title>Extensive microbial diversity within the chicken gut microbiome revealed by metagenomics and culture.</title>
        <authorList>
            <person name="Gilroy R."/>
            <person name="Ravi A."/>
            <person name="Getino M."/>
            <person name="Pursley I."/>
            <person name="Horton D.L."/>
            <person name="Alikhan N.F."/>
            <person name="Baker D."/>
            <person name="Gharbi K."/>
            <person name="Hall N."/>
            <person name="Watson M."/>
            <person name="Adriaenssens E.M."/>
            <person name="Foster-Nyarko E."/>
            <person name="Jarju S."/>
            <person name="Secka A."/>
            <person name="Antonio M."/>
            <person name="Oren A."/>
            <person name="Chaudhuri R.R."/>
            <person name="La Ragione R."/>
            <person name="Hildebrand F."/>
            <person name="Pallen M.J."/>
        </authorList>
    </citation>
    <scope>NUCLEOTIDE SEQUENCE</scope>
    <source>
        <strain evidence="2">ChiGjej3B3-11674</strain>
    </source>
</reference>
<dbReference type="AlphaFoldDB" id="A0A9D2U0N7"/>
<dbReference type="InterPro" id="IPR026870">
    <property type="entry name" value="Zinc_ribbon_dom"/>
</dbReference>
<organism evidence="2 3">
    <name type="scientific">Candidatus Mediterraneibacter tabaqchaliae</name>
    <dbReference type="NCBI Taxonomy" id="2838689"/>
    <lineage>
        <taxon>Bacteria</taxon>
        <taxon>Bacillati</taxon>
        <taxon>Bacillota</taxon>
        <taxon>Clostridia</taxon>
        <taxon>Lachnospirales</taxon>
        <taxon>Lachnospiraceae</taxon>
        <taxon>Mediterraneibacter</taxon>
    </lineage>
</organism>
<feature type="domain" description="Zinc-ribbon" evidence="1">
    <location>
        <begin position="2"/>
        <end position="24"/>
    </location>
</feature>
<dbReference type="EMBL" id="DWUV01000068">
    <property type="protein sequence ID" value="HJD33611.1"/>
    <property type="molecule type" value="Genomic_DNA"/>
</dbReference>
<evidence type="ECO:0000313" key="2">
    <source>
        <dbReference type="EMBL" id="HJD33611.1"/>
    </source>
</evidence>
<reference evidence="2" key="2">
    <citation type="submission" date="2021-04" db="EMBL/GenBank/DDBJ databases">
        <authorList>
            <person name="Gilroy R."/>
        </authorList>
    </citation>
    <scope>NUCLEOTIDE SEQUENCE</scope>
    <source>
        <strain evidence="2">ChiGjej3B3-11674</strain>
    </source>
</reference>
<sequence length="40" mass="4265">MFCAQCGSKLSQGTKFCPNCGYKIEVIEKPSVATCALPNP</sequence>
<evidence type="ECO:0000313" key="3">
    <source>
        <dbReference type="Proteomes" id="UP000823897"/>
    </source>
</evidence>